<sequence length="29" mass="3174">MGVPENKPSGFIYFAVLASLCLLEKLEFG</sequence>
<gene>
    <name evidence="1" type="ORF">D910_03396</name>
</gene>
<protein>
    <submittedName>
        <fullName evidence="1">Uncharacterized protein</fullName>
    </submittedName>
</protein>
<proteinExistence type="predicted"/>
<dbReference type="EMBL" id="KB631766">
    <property type="protein sequence ID" value="ERL85982.1"/>
    <property type="molecule type" value="Genomic_DNA"/>
</dbReference>
<dbReference type="Proteomes" id="UP000030742">
    <property type="component" value="Unassembled WGS sequence"/>
</dbReference>
<name>U4TYS8_DENPD</name>
<reference evidence="1 2" key="1">
    <citation type="journal article" date="2013" name="Genome Biol.">
        <title>Draft genome of the mountain pine beetle, Dendroctonus ponderosae Hopkins, a major forest pest.</title>
        <authorList>
            <person name="Keeling C.I."/>
            <person name="Yuen M.M."/>
            <person name="Liao N.Y."/>
            <person name="Docking T.R."/>
            <person name="Chan S.K."/>
            <person name="Taylor G.A."/>
            <person name="Palmquist D.L."/>
            <person name="Jackman S.D."/>
            <person name="Nguyen A."/>
            <person name="Li M."/>
            <person name="Henderson H."/>
            <person name="Janes J.K."/>
            <person name="Zhao Y."/>
            <person name="Pandoh P."/>
            <person name="Moore R."/>
            <person name="Sperling F.A."/>
            <person name="Huber D.P."/>
            <person name="Birol I."/>
            <person name="Jones S.J."/>
            <person name="Bohlmann J."/>
        </authorList>
    </citation>
    <scope>NUCLEOTIDE SEQUENCE</scope>
</reference>
<evidence type="ECO:0000313" key="2">
    <source>
        <dbReference type="Proteomes" id="UP000030742"/>
    </source>
</evidence>
<evidence type="ECO:0000313" key="1">
    <source>
        <dbReference type="EMBL" id="ERL85982.1"/>
    </source>
</evidence>
<organism evidence="1 2">
    <name type="scientific">Dendroctonus ponderosae</name>
    <name type="common">Mountain pine beetle</name>
    <dbReference type="NCBI Taxonomy" id="77166"/>
    <lineage>
        <taxon>Eukaryota</taxon>
        <taxon>Metazoa</taxon>
        <taxon>Ecdysozoa</taxon>
        <taxon>Arthropoda</taxon>
        <taxon>Hexapoda</taxon>
        <taxon>Insecta</taxon>
        <taxon>Pterygota</taxon>
        <taxon>Neoptera</taxon>
        <taxon>Endopterygota</taxon>
        <taxon>Coleoptera</taxon>
        <taxon>Polyphaga</taxon>
        <taxon>Cucujiformia</taxon>
        <taxon>Curculionidae</taxon>
        <taxon>Scolytinae</taxon>
        <taxon>Dendroctonus</taxon>
    </lineage>
</organism>
<dbReference type="AlphaFoldDB" id="U4TYS8"/>
<accession>U4TYS8</accession>